<evidence type="ECO:0000256" key="1">
    <source>
        <dbReference type="ARBA" id="ARBA00004651"/>
    </source>
</evidence>
<dbReference type="GO" id="GO:0015171">
    <property type="term" value="F:amino acid transmembrane transporter activity"/>
    <property type="evidence" value="ECO:0007669"/>
    <property type="project" value="TreeGrafter"/>
</dbReference>
<evidence type="ECO:0000313" key="7">
    <source>
        <dbReference type="EMBL" id="KAE9634844.1"/>
    </source>
</evidence>
<organism evidence="7 8">
    <name type="scientific">Defluviitalea raffinosedens</name>
    <dbReference type="NCBI Taxonomy" id="1450156"/>
    <lineage>
        <taxon>Bacteria</taxon>
        <taxon>Bacillati</taxon>
        <taxon>Bacillota</taxon>
        <taxon>Clostridia</taxon>
        <taxon>Lachnospirales</taxon>
        <taxon>Defluviitaleaceae</taxon>
        <taxon>Defluviitalea</taxon>
    </lineage>
</organism>
<evidence type="ECO:0000313" key="8">
    <source>
        <dbReference type="Proteomes" id="UP000483018"/>
    </source>
</evidence>
<keyword evidence="4 6" id="KW-1133">Transmembrane helix</keyword>
<evidence type="ECO:0000256" key="4">
    <source>
        <dbReference type="ARBA" id="ARBA00022989"/>
    </source>
</evidence>
<dbReference type="InterPro" id="IPR001123">
    <property type="entry name" value="LeuE-type"/>
</dbReference>
<dbReference type="GO" id="GO:0005886">
    <property type="term" value="C:plasma membrane"/>
    <property type="evidence" value="ECO:0007669"/>
    <property type="project" value="UniProtKB-SubCell"/>
</dbReference>
<keyword evidence="3 6" id="KW-0812">Transmembrane</keyword>
<dbReference type="GO" id="GO:0033228">
    <property type="term" value="P:cysteine export across plasma membrane"/>
    <property type="evidence" value="ECO:0007669"/>
    <property type="project" value="TreeGrafter"/>
</dbReference>
<feature type="transmembrane region" description="Helical" evidence="6">
    <location>
        <begin position="25"/>
        <end position="46"/>
    </location>
</feature>
<accession>A0A7C8HIC2</accession>
<feature type="transmembrane region" description="Helical" evidence="6">
    <location>
        <begin position="134"/>
        <end position="154"/>
    </location>
</feature>
<dbReference type="Proteomes" id="UP000483018">
    <property type="component" value="Unassembled WGS sequence"/>
</dbReference>
<protein>
    <submittedName>
        <fullName evidence="7">LysE family transporter</fullName>
    </submittedName>
</protein>
<gene>
    <name evidence="7" type="ORF">GND95_05875</name>
</gene>
<keyword evidence="5 6" id="KW-0472">Membrane</keyword>
<dbReference type="AlphaFoldDB" id="A0A7C8HIC2"/>
<comment type="caution">
    <text evidence="7">The sequence shown here is derived from an EMBL/GenBank/DDBJ whole genome shotgun (WGS) entry which is preliminary data.</text>
</comment>
<dbReference type="OrthoDB" id="198428at2"/>
<evidence type="ECO:0000256" key="5">
    <source>
        <dbReference type="ARBA" id="ARBA00023136"/>
    </source>
</evidence>
<sequence>MCDCPNGLGGLRGISAVLNTTLVAVIPKILVVMQIIGSVYMLYLAYQIYKMEVSEQAMIQTGTFASGILMQFVNPKVVLFTMTVIPSFVIPYYREPMKLALFVSVITLIGFLAFITWVLFGSVFKKFLQKHQKIVNIVMALFLVYSAFMVSGAVELIKR</sequence>
<feature type="transmembrane region" description="Helical" evidence="6">
    <location>
        <begin position="99"/>
        <end position="122"/>
    </location>
</feature>
<name>A0A7C8HIC2_9FIRM</name>
<dbReference type="Pfam" id="PF01810">
    <property type="entry name" value="LysE"/>
    <property type="match status" value="1"/>
</dbReference>
<dbReference type="PANTHER" id="PTHR30086">
    <property type="entry name" value="ARGININE EXPORTER PROTEIN ARGO"/>
    <property type="match status" value="1"/>
</dbReference>
<proteinExistence type="predicted"/>
<dbReference type="EMBL" id="WSLF01000004">
    <property type="protein sequence ID" value="KAE9634844.1"/>
    <property type="molecule type" value="Genomic_DNA"/>
</dbReference>
<keyword evidence="2" id="KW-1003">Cell membrane</keyword>
<evidence type="ECO:0000256" key="3">
    <source>
        <dbReference type="ARBA" id="ARBA00022692"/>
    </source>
</evidence>
<comment type="subcellular location">
    <subcellularLocation>
        <location evidence="1">Cell membrane</location>
        <topology evidence="1">Multi-pass membrane protein</topology>
    </subcellularLocation>
</comment>
<reference evidence="7 8" key="1">
    <citation type="submission" date="2019-12" db="EMBL/GenBank/DDBJ databases">
        <title>Defluviitalea raffinosedens, isolated from a biogas fermenter, genome sequencing and characterization.</title>
        <authorList>
            <person name="Rettenmaier R."/>
            <person name="Schneider M."/>
            <person name="Neuhaus K."/>
            <person name="Liebl W."/>
            <person name="Zverlov V."/>
        </authorList>
    </citation>
    <scope>NUCLEOTIDE SEQUENCE [LARGE SCALE GENOMIC DNA]</scope>
    <source>
        <strain evidence="7 8">249c-K6</strain>
    </source>
</reference>
<evidence type="ECO:0000256" key="2">
    <source>
        <dbReference type="ARBA" id="ARBA00022475"/>
    </source>
</evidence>
<keyword evidence="8" id="KW-1185">Reference proteome</keyword>
<evidence type="ECO:0000256" key="6">
    <source>
        <dbReference type="SAM" id="Phobius"/>
    </source>
</evidence>
<dbReference type="RefSeq" id="WP_158739933.1">
    <property type="nucleotide sequence ID" value="NZ_WSLF01000004.1"/>
</dbReference>
<dbReference type="PANTHER" id="PTHR30086:SF20">
    <property type="entry name" value="ARGININE EXPORTER PROTEIN ARGO-RELATED"/>
    <property type="match status" value="1"/>
</dbReference>